<dbReference type="SFLD" id="SFLDG01067">
    <property type="entry name" value="SPASM/twitch_domain_containing"/>
    <property type="match status" value="1"/>
</dbReference>
<keyword evidence="1" id="KW-0949">S-adenosyl-L-methionine</keyword>
<dbReference type="GO" id="GO:0003824">
    <property type="term" value="F:catalytic activity"/>
    <property type="evidence" value="ECO:0007669"/>
    <property type="project" value="InterPro"/>
</dbReference>
<evidence type="ECO:0000256" key="1">
    <source>
        <dbReference type="ARBA" id="ARBA00022691"/>
    </source>
</evidence>
<dbReference type="AlphaFoldDB" id="A0A8J7WQ69"/>
<feature type="domain" description="Radical SAM core" evidence="5">
    <location>
        <begin position="76"/>
        <end position="282"/>
    </location>
</feature>
<dbReference type="GO" id="GO:0051536">
    <property type="term" value="F:iron-sulfur cluster binding"/>
    <property type="evidence" value="ECO:0007669"/>
    <property type="project" value="UniProtKB-KW"/>
</dbReference>
<dbReference type="PANTHER" id="PTHR11228:SF7">
    <property type="entry name" value="PQQA PEPTIDE CYCLASE"/>
    <property type="match status" value="1"/>
</dbReference>
<dbReference type="CDD" id="cd01335">
    <property type="entry name" value="Radical_SAM"/>
    <property type="match status" value="1"/>
</dbReference>
<evidence type="ECO:0000313" key="7">
    <source>
        <dbReference type="Proteomes" id="UP000677913"/>
    </source>
</evidence>
<evidence type="ECO:0000256" key="4">
    <source>
        <dbReference type="ARBA" id="ARBA00023014"/>
    </source>
</evidence>
<keyword evidence="4" id="KW-0411">Iron-sulfur</keyword>
<dbReference type="PROSITE" id="PS51918">
    <property type="entry name" value="RADICAL_SAM"/>
    <property type="match status" value="1"/>
</dbReference>
<dbReference type="GO" id="GO:0046872">
    <property type="term" value="F:metal ion binding"/>
    <property type="evidence" value="ECO:0007669"/>
    <property type="project" value="UniProtKB-KW"/>
</dbReference>
<comment type="caution">
    <text evidence="6">The sequence shown here is derived from an EMBL/GenBank/DDBJ whole genome shotgun (WGS) entry which is preliminary data.</text>
</comment>
<dbReference type="PANTHER" id="PTHR11228">
    <property type="entry name" value="RADICAL SAM DOMAIN PROTEIN"/>
    <property type="match status" value="1"/>
</dbReference>
<reference evidence="6" key="1">
    <citation type="submission" date="2021-04" db="EMBL/GenBank/DDBJ databases">
        <title>Genome based classification of Actinospica acidithermotolerans sp. nov., an actinobacterium isolated from an Indonesian hot spring.</title>
        <authorList>
            <person name="Kusuma A.B."/>
            <person name="Putra K.E."/>
            <person name="Nafisah S."/>
            <person name="Loh J."/>
            <person name="Nouioui I."/>
            <person name="Goodfellow M."/>
        </authorList>
    </citation>
    <scope>NUCLEOTIDE SEQUENCE</scope>
    <source>
        <strain evidence="6">DSM 45618</strain>
    </source>
</reference>
<protein>
    <submittedName>
        <fullName evidence="6">Radical SAM protein</fullName>
    </submittedName>
</protein>
<evidence type="ECO:0000259" key="5">
    <source>
        <dbReference type="PROSITE" id="PS51918"/>
    </source>
</evidence>
<evidence type="ECO:0000256" key="3">
    <source>
        <dbReference type="ARBA" id="ARBA00023004"/>
    </source>
</evidence>
<accession>A0A8J7WQ69</accession>
<dbReference type="RefSeq" id="WP_211471926.1">
    <property type="nucleotide sequence ID" value="NZ_JAGSXH010000174.1"/>
</dbReference>
<proteinExistence type="predicted"/>
<dbReference type="InterPro" id="IPR007197">
    <property type="entry name" value="rSAM"/>
</dbReference>
<dbReference type="InterPro" id="IPR050377">
    <property type="entry name" value="Radical_SAM_PqqE_MftC-like"/>
</dbReference>
<dbReference type="InterPro" id="IPR013785">
    <property type="entry name" value="Aldolase_TIM"/>
</dbReference>
<evidence type="ECO:0000313" key="6">
    <source>
        <dbReference type="EMBL" id="MBS2966646.1"/>
    </source>
</evidence>
<keyword evidence="7" id="KW-1185">Reference proteome</keyword>
<dbReference type="InterPro" id="IPR058240">
    <property type="entry name" value="rSAM_sf"/>
</dbReference>
<dbReference type="Proteomes" id="UP000677913">
    <property type="component" value="Unassembled WGS sequence"/>
</dbReference>
<dbReference type="Pfam" id="PF04055">
    <property type="entry name" value="Radical_SAM"/>
    <property type="match status" value="1"/>
</dbReference>
<dbReference type="Gene3D" id="3.20.20.70">
    <property type="entry name" value="Aldolase class I"/>
    <property type="match status" value="1"/>
</dbReference>
<evidence type="ECO:0000256" key="2">
    <source>
        <dbReference type="ARBA" id="ARBA00022723"/>
    </source>
</evidence>
<keyword evidence="3" id="KW-0408">Iron</keyword>
<dbReference type="SFLD" id="SFLDS00029">
    <property type="entry name" value="Radical_SAM"/>
    <property type="match status" value="1"/>
</dbReference>
<dbReference type="EMBL" id="JAGSXH010000174">
    <property type="protein sequence ID" value="MBS2966646.1"/>
    <property type="molecule type" value="Genomic_DNA"/>
</dbReference>
<dbReference type="SUPFAM" id="SSF102114">
    <property type="entry name" value="Radical SAM enzymes"/>
    <property type="match status" value="1"/>
</dbReference>
<gene>
    <name evidence="6" type="ORF">KGA66_26655</name>
</gene>
<sequence length="366" mass="40385">MESKLIVSPYPDGYVIVRRGRDGGVRIGSALYAQLRDAPTDAMVPTWLVEAASQGLGVDVTGRTVGNAVMVRPETPYGYARASYELNLGCNFDCEHCYLGEKRFEGLKWPDRERLLNTIAESGVLWLQLTGGEPLIDSLFAETHAYAWDLGMMIQLSSNGSTLYQSKVLDLLTERPPYRLTLSIYGGTEESYDAMTRRRGSFKKFMRGLAAAHEAGLNLRLNIVVSNRNDHEIPLMREIARQHGAEAFEYTQISPTFQGSGDVLPSQSRQVMRTRTPYTGCNAGITHYHADPHGLASICKIGRQNQVDLIVEGTAGLSRLVGFADAQLTRHGGCSGCGLQKTCGTCMPLVTLYRQAQAPLERYCQH</sequence>
<keyword evidence="2" id="KW-0479">Metal-binding</keyword>
<organism evidence="6 7">
    <name type="scientific">Actinocrinis puniceicyclus</name>
    <dbReference type="NCBI Taxonomy" id="977794"/>
    <lineage>
        <taxon>Bacteria</taxon>
        <taxon>Bacillati</taxon>
        <taxon>Actinomycetota</taxon>
        <taxon>Actinomycetes</taxon>
        <taxon>Catenulisporales</taxon>
        <taxon>Actinospicaceae</taxon>
        <taxon>Actinocrinis</taxon>
    </lineage>
</organism>
<name>A0A8J7WQ69_9ACTN</name>